<dbReference type="Pfam" id="PF05222">
    <property type="entry name" value="AlaDh_PNT_N"/>
    <property type="match status" value="1"/>
</dbReference>
<name>X1G2P6_9ZZZZ</name>
<dbReference type="EMBL" id="BARU01024631">
    <property type="protein sequence ID" value="GAH51497.1"/>
    <property type="molecule type" value="Genomic_DNA"/>
</dbReference>
<dbReference type="GO" id="GO:0000286">
    <property type="term" value="F:alanine dehydrogenase activity"/>
    <property type="evidence" value="ECO:0007669"/>
    <property type="project" value="TreeGrafter"/>
</dbReference>
<evidence type="ECO:0000313" key="2">
    <source>
        <dbReference type="EMBL" id="GAH51497.1"/>
    </source>
</evidence>
<feature type="domain" description="Alanine dehydrogenase/pyridine nucleotide transhydrogenase N-terminal" evidence="1">
    <location>
        <begin position="4"/>
        <end position="68"/>
    </location>
</feature>
<dbReference type="GO" id="GO:0006524">
    <property type="term" value="P:alanine catabolic process"/>
    <property type="evidence" value="ECO:0007669"/>
    <property type="project" value="TreeGrafter"/>
</dbReference>
<dbReference type="GO" id="GO:0005886">
    <property type="term" value="C:plasma membrane"/>
    <property type="evidence" value="ECO:0007669"/>
    <property type="project" value="TreeGrafter"/>
</dbReference>
<gene>
    <name evidence="2" type="ORF">S03H2_39794</name>
</gene>
<feature type="non-terminal residue" evidence="2">
    <location>
        <position position="69"/>
    </location>
</feature>
<dbReference type="AlphaFoldDB" id="X1G2P6"/>
<dbReference type="Gene3D" id="3.40.50.720">
    <property type="entry name" value="NAD(P)-binding Rossmann-like Domain"/>
    <property type="match status" value="1"/>
</dbReference>
<dbReference type="SMART" id="SM01003">
    <property type="entry name" value="AlaDh_PNT_N"/>
    <property type="match status" value="1"/>
</dbReference>
<protein>
    <recommendedName>
        <fullName evidence="1">Alanine dehydrogenase/pyridine nucleotide transhydrogenase N-terminal domain-containing protein</fullName>
    </recommendedName>
</protein>
<evidence type="ECO:0000259" key="1">
    <source>
        <dbReference type="SMART" id="SM01003"/>
    </source>
</evidence>
<dbReference type="SUPFAM" id="SSF52283">
    <property type="entry name" value="Formate/glycerate dehydrogenase catalytic domain-like"/>
    <property type="match status" value="1"/>
</dbReference>
<comment type="caution">
    <text evidence="2">The sequence shown here is derived from an EMBL/GenBank/DDBJ whole genome shotgun (WGS) entry which is preliminary data.</text>
</comment>
<sequence>MKIGIPKEIKDNEFRVSATPGGVYELISEGHMVFVQKDAGLGSGYSNKEYIDSGAIMTDTIEEVYEKSD</sequence>
<proteinExistence type="predicted"/>
<organism evidence="2">
    <name type="scientific">marine sediment metagenome</name>
    <dbReference type="NCBI Taxonomy" id="412755"/>
    <lineage>
        <taxon>unclassified sequences</taxon>
        <taxon>metagenomes</taxon>
        <taxon>ecological metagenomes</taxon>
    </lineage>
</organism>
<accession>X1G2P6</accession>
<reference evidence="2" key="1">
    <citation type="journal article" date="2014" name="Front. Microbiol.">
        <title>High frequency of phylogenetically diverse reductive dehalogenase-homologous genes in deep subseafloor sedimentary metagenomes.</title>
        <authorList>
            <person name="Kawai M."/>
            <person name="Futagami T."/>
            <person name="Toyoda A."/>
            <person name="Takaki Y."/>
            <person name="Nishi S."/>
            <person name="Hori S."/>
            <person name="Arai W."/>
            <person name="Tsubouchi T."/>
            <person name="Morono Y."/>
            <person name="Uchiyama I."/>
            <person name="Ito T."/>
            <person name="Fujiyama A."/>
            <person name="Inagaki F."/>
            <person name="Takami H."/>
        </authorList>
    </citation>
    <scope>NUCLEOTIDE SEQUENCE</scope>
    <source>
        <strain evidence="2">Expedition CK06-06</strain>
    </source>
</reference>
<dbReference type="PANTHER" id="PTHR42795">
    <property type="entry name" value="ALANINE DEHYDROGENASE"/>
    <property type="match status" value="1"/>
</dbReference>
<dbReference type="InterPro" id="IPR007886">
    <property type="entry name" value="AlaDH/PNT_N"/>
</dbReference>
<dbReference type="PANTHER" id="PTHR42795:SF1">
    <property type="entry name" value="ALANINE DEHYDROGENASE"/>
    <property type="match status" value="1"/>
</dbReference>